<dbReference type="AlphaFoldDB" id="A0A0P7KLQ0"/>
<keyword evidence="1" id="KW-1133">Transmembrane helix</keyword>
<keyword evidence="1" id="KW-0812">Transmembrane</keyword>
<dbReference type="RefSeq" id="WP_055190936.1">
    <property type="nucleotide sequence ID" value="NZ_FPBS01000057.1"/>
</dbReference>
<dbReference type="EMBL" id="LKBA01000008">
    <property type="protein sequence ID" value="KPN62984.1"/>
    <property type="molecule type" value="Genomic_DNA"/>
</dbReference>
<evidence type="ECO:0000313" key="2">
    <source>
        <dbReference type="EMBL" id="KPN62984.1"/>
    </source>
</evidence>
<dbReference type="STRING" id="154981.AKJ29_02210"/>
<comment type="caution">
    <text evidence="2">The sequence shown here is derived from an EMBL/GenBank/DDBJ whole genome shotgun (WGS) entry which is preliminary data.</text>
</comment>
<proteinExistence type="predicted"/>
<keyword evidence="3" id="KW-1185">Reference proteome</keyword>
<dbReference type="Proteomes" id="UP000050471">
    <property type="component" value="Unassembled WGS sequence"/>
</dbReference>
<evidence type="ECO:0000313" key="3">
    <source>
        <dbReference type="Proteomes" id="UP000050471"/>
    </source>
</evidence>
<sequence>MPITAATLALSLLLMIFGMSILTVALGLFGFVGSLMALAPSNDTIGYERNKKCQSKKVM</sequence>
<keyword evidence="1" id="KW-0472">Membrane</keyword>
<name>A0A0P7KLQ0_9RHOB</name>
<protein>
    <submittedName>
        <fullName evidence="2">Uncharacterized protein</fullName>
    </submittedName>
</protein>
<evidence type="ECO:0000256" key="1">
    <source>
        <dbReference type="SAM" id="Phobius"/>
    </source>
</evidence>
<gene>
    <name evidence="2" type="ORF">AKJ29_02210</name>
</gene>
<organism evidence="2 3">
    <name type="scientific">Aliiroseovarius crassostreae</name>
    <dbReference type="NCBI Taxonomy" id="154981"/>
    <lineage>
        <taxon>Bacteria</taxon>
        <taxon>Pseudomonadati</taxon>
        <taxon>Pseudomonadota</taxon>
        <taxon>Alphaproteobacteria</taxon>
        <taxon>Rhodobacterales</taxon>
        <taxon>Paracoccaceae</taxon>
        <taxon>Aliiroseovarius</taxon>
    </lineage>
</organism>
<accession>A0A0P7KLQ0</accession>
<feature type="transmembrane region" description="Helical" evidence="1">
    <location>
        <begin position="12"/>
        <end position="39"/>
    </location>
</feature>
<reference evidence="2 3" key="1">
    <citation type="submission" date="2015-09" db="EMBL/GenBank/DDBJ databases">
        <title>Draft genome sequence of Aliiroseovarius crassostreae CV919-312TSm, the causative agent of Roseovarius Oyster Disease (formerly Juvenile Oyster Disease).</title>
        <authorList>
            <person name="Kessner L."/>
            <person name="Spinard E."/>
            <person name="Nelson D."/>
        </authorList>
    </citation>
    <scope>NUCLEOTIDE SEQUENCE [LARGE SCALE GENOMIC DNA]</scope>
    <source>
        <strain evidence="2 3">CV919-312</strain>
    </source>
</reference>